<dbReference type="InterPro" id="IPR021284">
    <property type="entry name" value="DUF2750"/>
</dbReference>
<keyword evidence="2" id="KW-1185">Reference proteome</keyword>
<evidence type="ECO:0000313" key="2">
    <source>
        <dbReference type="Proteomes" id="UP000274556"/>
    </source>
</evidence>
<dbReference type="Pfam" id="PF11042">
    <property type="entry name" value="DUF2750"/>
    <property type="match status" value="1"/>
</dbReference>
<sequence length="134" mass="14598">MNALPNAEDLSGSFDLPGEERYIAFLAHVMQQGQVWTLKGDDGFIAFSDDEGRDCFPFWPDAACATALATQDWADCRAEPLAIDVFMTRWLPGMAKDGRMVAVFPAPDGSGVVIAPETLLDDLREEGEQGEQGD</sequence>
<name>A0A495VF92_9GAMM</name>
<dbReference type="AlphaFoldDB" id="A0A495VF92"/>
<reference evidence="1 2" key="1">
    <citation type="submission" date="2018-10" db="EMBL/GenBank/DDBJ databases">
        <title>Genomic Encyclopedia of Archaeal and Bacterial Type Strains, Phase II (KMG-II): from individual species to whole genera.</title>
        <authorList>
            <person name="Goeker M."/>
        </authorList>
    </citation>
    <scope>NUCLEOTIDE SEQUENCE [LARGE SCALE GENOMIC DNA]</scope>
    <source>
        <strain evidence="1 2">DSM 235</strain>
    </source>
</reference>
<organism evidence="1 2">
    <name type="scientific">Thiocapsa rosea</name>
    <dbReference type="NCBI Taxonomy" id="69360"/>
    <lineage>
        <taxon>Bacteria</taxon>
        <taxon>Pseudomonadati</taxon>
        <taxon>Pseudomonadota</taxon>
        <taxon>Gammaproteobacteria</taxon>
        <taxon>Chromatiales</taxon>
        <taxon>Chromatiaceae</taxon>
        <taxon>Thiocapsa</taxon>
    </lineage>
</organism>
<gene>
    <name evidence="1" type="ORF">BDD21_4021</name>
</gene>
<proteinExistence type="predicted"/>
<accession>A0A495VF92</accession>
<evidence type="ECO:0000313" key="1">
    <source>
        <dbReference type="EMBL" id="RKT46508.1"/>
    </source>
</evidence>
<dbReference type="OrthoDB" id="2936081at2"/>
<dbReference type="Proteomes" id="UP000274556">
    <property type="component" value="Unassembled WGS sequence"/>
</dbReference>
<protein>
    <submittedName>
        <fullName evidence="1">Uncharacterized protein DUF2750</fullName>
    </submittedName>
</protein>
<dbReference type="RefSeq" id="WP_120798610.1">
    <property type="nucleotide sequence ID" value="NZ_RBXL01000001.1"/>
</dbReference>
<dbReference type="EMBL" id="RBXL01000001">
    <property type="protein sequence ID" value="RKT46508.1"/>
    <property type="molecule type" value="Genomic_DNA"/>
</dbReference>
<comment type="caution">
    <text evidence="1">The sequence shown here is derived from an EMBL/GenBank/DDBJ whole genome shotgun (WGS) entry which is preliminary data.</text>
</comment>